<accession>A0AA43RGT3</accession>
<evidence type="ECO:0000259" key="1">
    <source>
        <dbReference type="SMART" id="SM01321"/>
    </source>
</evidence>
<protein>
    <submittedName>
        <fullName evidence="2">Transposase</fullName>
    </submittedName>
</protein>
<dbReference type="SMART" id="SM01321">
    <property type="entry name" value="Y1_Tnp"/>
    <property type="match status" value="1"/>
</dbReference>
<dbReference type="AlphaFoldDB" id="A0AA43RGT3"/>
<dbReference type="PANTHER" id="PTHR34322:SF2">
    <property type="entry name" value="TRANSPOSASE IS200-LIKE DOMAIN-CONTAINING PROTEIN"/>
    <property type="match status" value="1"/>
</dbReference>
<reference evidence="2" key="1">
    <citation type="submission" date="2023-07" db="EMBL/GenBank/DDBJ databases">
        <title>Between Cages and Wild: Unraveling the Impact of Captivity on Animal Microbiomes and Antimicrobial Resistance.</title>
        <authorList>
            <person name="Schmartz G.P."/>
            <person name="Rehner J."/>
            <person name="Schuff M.J."/>
            <person name="Becker S.L."/>
            <person name="Kravczyk M."/>
            <person name="Gurevich A."/>
            <person name="Francke R."/>
            <person name="Mueller R."/>
            <person name="Keller V."/>
            <person name="Keller A."/>
        </authorList>
    </citation>
    <scope>NUCLEOTIDE SEQUENCE</scope>
    <source>
        <strain evidence="2">S12M_St_49</strain>
    </source>
</reference>
<evidence type="ECO:0000313" key="2">
    <source>
        <dbReference type="EMBL" id="MDO4841563.1"/>
    </source>
</evidence>
<dbReference type="Proteomes" id="UP001168575">
    <property type="component" value="Unassembled WGS sequence"/>
</dbReference>
<comment type="caution">
    <text evidence="2">The sequence shown here is derived from an EMBL/GenBank/DDBJ whole genome shotgun (WGS) entry which is preliminary data.</text>
</comment>
<dbReference type="EMBL" id="JAUMVS010000027">
    <property type="protein sequence ID" value="MDO4841563.1"/>
    <property type="molecule type" value="Genomic_DNA"/>
</dbReference>
<dbReference type="InterPro" id="IPR036515">
    <property type="entry name" value="Transposase_17_sf"/>
</dbReference>
<dbReference type="GO" id="GO:0006313">
    <property type="term" value="P:DNA transposition"/>
    <property type="evidence" value="ECO:0007669"/>
    <property type="project" value="InterPro"/>
</dbReference>
<dbReference type="InterPro" id="IPR002686">
    <property type="entry name" value="Transposase_17"/>
</dbReference>
<proteinExistence type="predicted"/>
<sequence>MARRARQVSLTGIYNVGQKGINDQDVFYDDEDRSHYLHFLDRACEKYHVVCLAVTLMDNHVHLLLEGSLVNIALAFKSLGSSYVRWFNRKYDRCGALWNGRFYSGAIRDTRQLLAAAAYIFNNPVAAGMVDAPEDYAWSNFKDLENKNVNPKGRKTLDNAFGIEELIAYTKDAAKRKNKEHNSENYDVIPNKPLSERRVIEAVRKFIKDKNFGRIHELPKQKLSDLIFELLDMGANITQISRVTSLSRKLVANLASSF</sequence>
<dbReference type="GO" id="GO:0004803">
    <property type="term" value="F:transposase activity"/>
    <property type="evidence" value="ECO:0007669"/>
    <property type="project" value="InterPro"/>
</dbReference>
<dbReference type="Pfam" id="PF01797">
    <property type="entry name" value="Y1_Tnp"/>
    <property type="match status" value="1"/>
</dbReference>
<keyword evidence="3" id="KW-1185">Reference proteome</keyword>
<feature type="domain" description="Transposase IS200-like" evidence="1">
    <location>
        <begin position="9"/>
        <end position="123"/>
    </location>
</feature>
<name>A0AA43RGT3_9ACTN</name>
<dbReference type="SUPFAM" id="SSF143422">
    <property type="entry name" value="Transposase IS200-like"/>
    <property type="match status" value="1"/>
</dbReference>
<gene>
    <name evidence="2" type="ORF">Q3982_02675</name>
</gene>
<dbReference type="PANTHER" id="PTHR34322">
    <property type="entry name" value="TRANSPOSASE, Y1_TNP DOMAIN-CONTAINING"/>
    <property type="match status" value="1"/>
</dbReference>
<evidence type="ECO:0000313" key="3">
    <source>
        <dbReference type="Proteomes" id="UP001168575"/>
    </source>
</evidence>
<dbReference type="Gene3D" id="3.30.70.1290">
    <property type="entry name" value="Transposase IS200-like"/>
    <property type="match status" value="1"/>
</dbReference>
<dbReference type="GO" id="GO:0003677">
    <property type="term" value="F:DNA binding"/>
    <property type="evidence" value="ECO:0007669"/>
    <property type="project" value="InterPro"/>
</dbReference>
<organism evidence="2 3">
    <name type="scientific">Phoenicibacter congonensis</name>
    <dbReference type="NCBI Taxonomy" id="1944646"/>
    <lineage>
        <taxon>Bacteria</taxon>
        <taxon>Bacillati</taxon>
        <taxon>Actinomycetota</taxon>
        <taxon>Coriobacteriia</taxon>
        <taxon>Eggerthellales</taxon>
        <taxon>Eggerthellaceae</taxon>
        <taxon>Phoenicibacter</taxon>
    </lineage>
</organism>